<dbReference type="KEGG" id="fax:FUAX_39020"/>
<feature type="modified residue" description="4-aspartylphosphate" evidence="1">
    <location>
        <position position="55"/>
    </location>
</feature>
<evidence type="ECO:0000259" key="3">
    <source>
        <dbReference type="PROSITE" id="PS50930"/>
    </source>
</evidence>
<protein>
    <submittedName>
        <fullName evidence="4">DNA-binding response regulator</fullName>
    </submittedName>
</protein>
<feature type="domain" description="HTH LytTR-type" evidence="3">
    <location>
        <begin position="136"/>
        <end position="207"/>
    </location>
</feature>
<dbReference type="EMBL" id="AP025315">
    <property type="protein sequence ID" value="BDD11470.1"/>
    <property type="molecule type" value="Genomic_DNA"/>
</dbReference>
<dbReference type="InterPro" id="IPR046947">
    <property type="entry name" value="LytR-like"/>
</dbReference>
<keyword evidence="1" id="KW-0597">Phosphoprotein</keyword>
<dbReference type="Proteomes" id="UP001348817">
    <property type="component" value="Plasmid pFA1"/>
</dbReference>
<accession>A0AAU9DJQ7</accession>
<name>A0AAU9DJQ7_9BACT</name>
<dbReference type="InterPro" id="IPR007492">
    <property type="entry name" value="LytTR_DNA-bd_dom"/>
</dbReference>
<feature type="domain" description="Response regulatory" evidence="2">
    <location>
        <begin position="4"/>
        <end position="115"/>
    </location>
</feature>
<dbReference type="PROSITE" id="PS50110">
    <property type="entry name" value="RESPONSE_REGULATORY"/>
    <property type="match status" value="1"/>
</dbReference>
<dbReference type="Pfam" id="PF04397">
    <property type="entry name" value="LytTR"/>
    <property type="match status" value="1"/>
</dbReference>
<evidence type="ECO:0000259" key="2">
    <source>
        <dbReference type="PROSITE" id="PS50110"/>
    </source>
</evidence>
<dbReference type="GO" id="GO:0003677">
    <property type="term" value="F:DNA binding"/>
    <property type="evidence" value="ECO:0007669"/>
    <property type="project" value="UniProtKB-KW"/>
</dbReference>
<proteinExistence type="predicted"/>
<dbReference type="Gene3D" id="2.40.50.1020">
    <property type="entry name" value="LytTr DNA-binding domain"/>
    <property type="match status" value="1"/>
</dbReference>
<keyword evidence="4" id="KW-0614">Plasmid</keyword>
<keyword evidence="5" id="KW-1185">Reference proteome</keyword>
<gene>
    <name evidence="4" type="ORF">FUAX_39020</name>
</gene>
<dbReference type="PROSITE" id="PS50930">
    <property type="entry name" value="HTH_LYTTR"/>
    <property type="match status" value="1"/>
</dbReference>
<dbReference type="SMART" id="SM00850">
    <property type="entry name" value="LytTR"/>
    <property type="match status" value="1"/>
</dbReference>
<organism evidence="4 5">
    <name type="scientific">Fulvitalea axinellae</name>
    <dbReference type="NCBI Taxonomy" id="1182444"/>
    <lineage>
        <taxon>Bacteria</taxon>
        <taxon>Pseudomonadati</taxon>
        <taxon>Bacteroidota</taxon>
        <taxon>Cytophagia</taxon>
        <taxon>Cytophagales</taxon>
        <taxon>Persicobacteraceae</taxon>
        <taxon>Fulvitalea</taxon>
    </lineage>
</organism>
<dbReference type="PANTHER" id="PTHR37299">
    <property type="entry name" value="TRANSCRIPTIONAL REGULATOR-RELATED"/>
    <property type="match status" value="1"/>
</dbReference>
<evidence type="ECO:0000256" key="1">
    <source>
        <dbReference type="PROSITE-ProRule" id="PRU00169"/>
    </source>
</evidence>
<dbReference type="SMART" id="SM00448">
    <property type="entry name" value="REC"/>
    <property type="match status" value="1"/>
</dbReference>
<dbReference type="Pfam" id="PF00072">
    <property type="entry name" value="Response_reg"/>
    <property type="match status" value="1"/>
</dbReference>
<reference evidence="4 5" key="1">
    <citation type="submission" date="2021-12" db="EMBL/GenBank/DDBJ databases">
        <title>Genome sequencing of bacteria with rrn-lacking chromosome and rrn-plasmid.</title>
        <authorList>
            <person name="Anda M."/>
            <person name="Iwasaki W."/>
        </authorList>
    </citation>
    <scope>NUCLEOTIDE SEQUENCE [LARGE SCALE GENOMIC DNA]</scope>
    <source>
        <strain evidence="4 5">DSM 100852</strain>
        <plasmid evidence="4 5">pFA1</plasmid>
    </source>
</reference>
<dbReference type="SUPFAM" id="SSF52172">
    <property type="entry name" value="CheY-like"/>
    <property type="match status" value="1"/>
</dbReference>
<evidence type="ECO:0000313" key="5">
    <source>
        <dbReference type="Proteomes" id="UP001348817"/>
    </source>
</evidence>
<geneLocation type="plasmid" evidence="4 5">
    <name>pFA1</name>
</geneLocation>
<dbReference type="InterPro" id="IPR011006">
    <property type="entry name" value="CheY-like_superfamily"/>
</dbReference>
<keyword evidence="4" id="KW-0238">DNA-binding</keyword>
<dbReference type="PANTHER" id="PTHR37299:SF1">
    <property type="entry name" value="STAGE 0 SPORULATION PROTEIN A HOMOLOG"/>
    <property type="match status" value="1"/>
</dbReference>
<dbReference type="InterPro" id="IPR001789">
    <property type="entry name" value="Sig_transdc_resp-reg_receiver"/>
</dbReference>
<dbReference type="GO" id="GO:0000156">
    <property type="term" value="F:phosphorelay response regulator activity"/>
    <property type="evidence" value="ECO:0007669"/>
    <property type="project" value="InterPro"/>
</dbReference>
<dbReference type="AlphaFoldDB" id="A0AAU9DJQ7"/>
<evidence type="ECO:0000313" key="4">
    <source>
        <dbReference type="EMBL" id="BDD11470.1"/>
    </source>
</evidence>
<dbReference type="Gene3D" id="3.40.50.2300">
    <property type="match status" value="1"/>
</dbReference>
<sequence>MNLNCLIVDDESLARRVIKRFLDDVPFLTLVGECKNAIEASQAIRENDIDLIFLDINMPKLSGLDFLKTLPNPPMAIVTTAYREYALEGYELDVVDYITKPIAFDRFLKAVNKAQKRKEETMPPQSVEKDTASNFFFVKTDKKLQKINADDILYIEGFGEYVKIHTEKECVITYLALKSLEESLSPSIFVRVHKSFIISIPKINNVEANIIRIQQHRIPVGQGYKKRFLDKVKALTR</sequence>